<gene>
    <name evidence="1" type="ORF">M5X16_01580</name>
</gene>
<name>A0ABT4F7L7_9BACL</name>
<comment type="caution">
    <text evidence="1">The sequence shown here is derived from an EMBL/GenBank/DDBJ whole genome shotgun (WGS) entry which is preliminary data.</text>
</comment>
<evidence type="ECO:0000313" key="2">
    <source>
        <dbReference type="Proteomes" id="UP001527202"/>
    </source>
</evidence>
<dbReference type="EMBL" id="JAMDMJ010000001">
    <property type="protein sequence ID" value="MCY9594470.1"/>
    <property type="molecule type" value="Genomic_DNA"/>
</dbReference>
<organism evidence="1 2">
    <name type="scientific">Paenibacillus chitinolyticus</name>
    <dbReference type="NCBI Taxonomy" id="79263"/>
    <lineage>
        <taxon>Bacteria</taxon>
        <taxon>Bacillati</taxon>
        <taxon>Bacillota</taxon>
        <taxon>Bacilli</taxon>
        <taxon>Bacillales</taxon>
        <taxon>Paenibacillaceae</taxon>
        <taxon>Paenibacillus</taxon>
    </lineage>
</organism>
<keyword evidence="2" id="KW-1185">Reference proteome</keyword>
<accession>A0ABT4F7L7</accession>
<reference evidence="1 2" key="1">
    <citation type="submission" date="2022-05" db="EMBL/GenBank/DDBJ databases">
        <title>Genome Sequencing of Bee-Associated Microbes.</title>
        <authorList>
            <person name="Dunlap C."/>
        </authorList>
    </citation>
    <scope>NUCLEOTIDE SEQUENCE [LARGE SCALE GENOMIC DNA]</scope>
    <source>
        <strain evidence="1 2">NRRL B-23120</strain>
    </source>
</reference>
<evidence type="ECO:0008006" key="3">
    <source>
        <dbReference type="Google" id="ProtNLM"/>
    </source>
</evidence>
<dbReference type="GeneID" id="95379008"/>
<sequence>MTVNRVKVTIRCRQCGERFILKGRRDKGKIETGFKRCICDNEHDLEVETED</sequence>
<dbReference type="RefSeq" id="WP_164977120.1">
    <property type="nucleotide sequence ID" value="NZ_CP026520.1"/>
</dbReference>
<proteinExistence type="predicted"/>
<protein>
    <recommendedName>
        <fullName evidence="3">DUF2197 domain-containing protein</fullName>
    </recommendedName>
</protein>
<evidence type="ECO:0000313" key="1">
    <source>
        <dbReference type="EMBL" id="MCY9594470.1"/>
    </source>
</evidence>
<dbReference type="Proteomes" id="UP001527202">
    <property type="component" value="Unassembled WGS sequence"/>
</dbReference>